<sequence>MSKGVETDLTQTEGDPGGRADVLYELQKQEVEVRLPGGGRVRATSEAPVRAPGSIASAMVQLSMAGVIPGLGVGLLGSMLSASAELAIFLAAGMYVLVMGSGVSLMVRDQRQRR</sequence>
<accession>A0A1M5JY00</accession>
<reference evidence="2 3" key="1">
    <citation type="submission" date="2016-11" db="EMBL/GenBank/DDBJ databases">
        <authorList>
            <person name="Jaros S."/>
            <person name="Januszkiewicz K."/>
            <person name="Wedrychowicz H."/>
        </authorList>
    </citation>
    <scope>NUCLEOTIDE SEQUENCE [LARGE SCALE GENOMIC DNA]</scope>
    <source>
        <strain evidence="2 3">DSM 44523</strain>
    </source>
</reference>
<dbReference type="Proteomes" id="UP000184501">
    <property type="component" value="Unassembled WGS sequence"/>
</dbReference>
<dbReference type="AlphaFoldDB" id="A0A1M5JY00"/>
<evidence type="ECO:0000256" key="1">
    <source>
        <dbReference type="SAM" id="Phobius"/>
    </source>
</evidence>
<organism evidence="2 3">
    <name type="scientific">Streptoalloteichus hindustanus</name>
    <dbReference type="NCBI Taxonomy" id="2017"/>
    <lineage>
        <taxon>Bacteria</taxon>
        <taxon>Bacillati</taxon>
        <taxon>Actinomycetota</taxon>
        <taxon>Actinomycetes</taxon>
        <taxon>Pseudonocardiales</taxon>
        <taxon>Pseudonocardiaceae</taxon>
        <taxon>Streptoalloteichus</taxon>
    </lineage>
</organism>
<dbReference type="RefSeq" id="WP_143174365.1">
    <property type="nucleotide sequence ID" value="NZ_FQVN01000009.1"/>
</dbReference>
<evidence type="ECO:0000313" key="3">
    <source>
        <dbReference type="Proteomes" id="UP000184501"/>
    </source>
</evidence>
<keyword evidence="3" id="KW-1185">Reference proteome</keyword>
<feature type="transmembrane region" description="Helical" evidence="1">
    <location>
        <begin position="86"/>
        <end position="107"/>
    </location>
</feature>
<gene>
    <name evidence="2" type="ORF">SAMN05444320_10959</name>
</gene>
<feature type="transmembrane region" description="Helical" evidence="1">
    <location>
        <begin position="60"/>
        <end position="80"/>
    </location>
</feature>
<proteinExistence type="predicted"/>
<keyword evidence="1" id="KW-0472">Membrane</keyword>
<name>A0A1M5JY00_STRHI</name>
<keyword evidence="1" id="KW-1133">Transmembrane helix</keyword>
<keyword evidence="1" id="KW-0812">Transmembrane</keyword>
<evidence type="ECO:0000313" key="2">
    <source>
        <dbReference type="EMBL" id="SHG44903.1"/>
    </source>
</evidence>
<dbReference type="EMBL" id="FQVN01000009">
    <property type="protein sequence ID" value="SHG44903.1"/>
    <property type="molecule type" value="Genomic_DNA"/>
</dbReference>
<protein>
    <submittedName>
        <fullName evidence="2">Uncharacterized protein</fullName>
    </submittedName>
</protein>